<accession>X1KHH3</accession>
<dbReference type="EMBL" id="BARV01008659">
    <property type="protein sequence ID" value="GAI06482.1"/>
    <property type="molecule type" value="Genomic_DNA"/>
</dbReference>
<proteinExistence type="predicted"/>
<gene>
    <name evidence="1" type="ORF">S06H3_17338</name>
</gene>
<organism evidence="1">
    <name type="scientific">marine sediment metagenome</name>
    <dbReference type="NCBI Taxonomy" id="412755"/>
    <lineage>
        <taxon>unclassified sequences</taxon>
        <taxon>metagenomes</taxon>
        <taxon>ecological metagenomes</taxon>
    </lineage>
</organism>
<evidence type="ECO:0000313" key="1">
    <source>
        <dbReference type="EMBL" id="GAI06482.1"/>
    </source>
</evidence>
<protein>
    <submittedName>
        <fullName evidence="1">Uncharacterized protein</fullName>
    </submittedName>
</protein>
<dbReference type="AlphaFoldDB" id="X1KHH3"/>
<reference evidence="1" key="1">
    <citation type="journal article" date="2014" name="Front. Microbiol.">
        <title>High frequency of phylogenetically diverse reductive dehalogenase-homologous genes in deep subseafloor sedimentary metagenomes.</title>
        <authorList>
            <person name="Kawai M."/>
            <person name="Futagami T."/>
            <person name="Toyoda A."/>
            <person name="Takaki Y."/>
            <person name="Nishi S."/>
            <person name="Hori S."/>
            <person name="Arai W."/>
            <person name="Tsubouchi T."/>
            <person name="Morono Y."/>
            <person name="Uchiyama I."/>
            <person name="Ito T."/>
            <person name="Fujiyama A."/>
            <person name="Inagaki F."/>
            <person name="Takami H."/>
        </authorList>
    </citation>
    <scope>NUCLEOTIDE SEQUENCE</scope>
    <source>
        <strain evidence="1">Expedition CK06-06</strain>
    </source>
</reference>
<sequence length="59" mass="7002">MNLKNQNLYNNLKVLTKKYYTLKKENTNIDAFPQILENSMEYKKVIKTISSDKTAKELF</sequence>
<comment type="caution">
    <text evidence="1">The sequence shown here is derived from an EMBL/GenBank/DDBJ whole genome shotgun (WGS) entry which is preliminary data.</text>
</comment>
<name>X1KHH3_9ZZZZ</name>